<feature type="domain" description="Helicase ATP-binding" evidence="9">
    <location>
        <begin position="382"/>
        <end position="537"/>
    </location>
</feature>
<dbReference type="Pfam" id="PF21408">
    <property type="entry name" value="MTR4-like_stalk"/>
    <property type="match status" value="1"/>
</dbReference>
<evidence type="ECO:0000313" key="11">
    <source>
        <dbReference type="EMBL" id="GAQ79071.1"/>
    </source>
</evidence>
<dbReference type="SMART" id="SM00490">
    <property type="entry name" value="HELICc"/>
    <property type="match status" value="1"/>
</dbReference>
<evidence type="ECO:0000256" key="3">
    <source>
        <dbReference type="ARBA" id="ARBA00022741"/>
    </source>
</evidence>
<dbReference type="Proteomes" id="UP000054558">
    <property type="component" value="Unassembled WGS sequence"/>
</dbReference>
<dbReference type="FunFam" id="3.40.50.300:FF:001047">
    <property type="entry name" value="DExH-box ATP-dependent RNA helicase DExH11"/>
    <property type="match status" value="1"/>
</dbReference>
<dbReference type="Pfam" id="PF13234">
    <property type="entry name" value="MTR4_beta-barrel"/>
    <property type="match status" value="1"/>
</dbReference>
<accession>A0A1Y1HQ11</accession>
<name>A0A1Y1HQ11_KLENI</name>
<keyword evidence="12" id="KW-1185">Reference proteome</keyword>
<keyword evidence="3" id="KW-0547">Nucleotide-binding</keyword>
<keyword evidence="6" id="KW-0067">ATP-binding</keyword>
<dbReference type="Gene3D" id="1.10.3380.30">
    <property type="match status" value="2"/>
</dbReference>
<sequence length="1390" mass="150562">METGGRLPFELSLGGYSGNLVVHGLPPVARPNAESPLLPWIPEPLLPEPSVEALCKRVEEEALLVALSNDASGEGAHWEVDWRGSMALLGPTTPTTALEPVWGGPRQTAQGTEDDRVLEIGDEDLAFREVPLEDPSVDAVSSSSLLRRPGLPEDFVRGSTRNHPFLPGGFDLSNAVDGGVLRPLPKGAVDGTWLHELFQGGPFQTVAPGLPRGLAFPITPKAPVKEVTPPKAKETPPDLLQVVDAAEVTKVQTQMLSYDDLFSGMEELEEEAASEEESEEGQRSPKTVPAQEQPAPADGPPVEAADAVEALLAGGDSDQWWPTEKGKKGVRADYRKRHKEADEEVWAVMDRIPRLQEQFATLVPEMAHSYPFELDVFQKEAIVHLERNESVFVAAHTSAGKTVVAEYAFALATKHCTRAIYTSPIKTISNQKFRDFSSTFDVGLLTGDVSIRPEAPCLIMTTEILRSMLYKGADLIRDVEWVIFDEVHYVNDVERGVVWEEVIIMLPAHVNLVLLSATVPNTFEFANWIGRTKRKHIYVTSTLKRPVPLEHNLYYAGELHKICEKDTFLPSGVRTAQAAHKAKNAPKPPGGDGRGGGGGQRGGQAGAARGRGGAAGGGRRGGGQSSSGGHGRGGGGGGTGGGWKAETSQWYTMVEVLRKKSLLPLVVFCFSKARCDSSADGLTALDLTASAEKSEIHRFCDKAFSRLKGSDRKLPQVLRIQELLQRGIGCHHAGLLPIVKEVVELLFCRGLLKLLFSTETFAMGVNAPARTVAFHSVRKHDGKNFRTLLPGEYTQMAGRAGRRGLDKVGTVLLMCWDEIPEEAALRTLLTGQPTRLESQFRLTYNMILNLLRVEDLKVEDMLKRSFAEFHAQRALPQTQQQLRQHEASLAANQLNIECILGDPTIAAYYEYARQVEDLTAELTDAVLGSRGGQALMTSGRLIMVKTPDHPPTLGMVLREAPSRPPSSGATPSLPSYLVLGLHRGPLPPSSQTPPSVAPSPTPRPREADPGAGMLVGKRARDNLGGLDYGVTRGKLGARSADAPGVVKLPLPYHGENSGTGYFVAEVRASDIVAIGRDKVRVEVGRILESEAGPEAGAVGAAVQRLQLAEAELAGEPLPEVEPRELKMASLDAAELYAQRGALLAALAGNPCATCPVVPRHYREYRQHALLRERVRHLKHELSDDNLQQMPDFEQRVAVLQQLGYLDAERVVQIKGRVACEVNSGDELIAAEMILDNQLDDLEPAEAVALLSAFVFQDKSASEPELTATLAAARDRLAATALHLGKIQADHGLPIVPDDYLKGALNFGLMEVVYEWAQGTPFSDICALTDVPEGSIVRCIVRLDETCRETKNAARLIGNSSLYQKMEAASAAIKRDIVFAASLYVTGTASF</sequence>
<dbReference type="PROSITE" id="PS51194">
    <property type="entry name" value="HELICASE_CTER"/>
    <property type="match status" value="1"/>
</dbReference>
<evidence type="ECO:0000259" key="9">
    <source>
        <dbReference type="PROSITE" id="PS51192"/>
    </source>
</evidence>
<protein>
    <submittedName>
        <fullName evidence="11">RNA helicase ATP-dependent SK12/DOB1 protein</fullName>
    </submittedName>
</protein>
<dbReference type="InterPro" id="IPR025696">
    <property type="entry name" value="Beta-barrel_MTR4"/>
</dbReference>
<feature type="compositionally biased region" description="Acidic residues" evidence="8">
    <location>
        <begin position="267"/>
        <end position="279"/>
    </location>
</feature>
<dbReference type="FunFam" id="1.10.3380.30:FF:000010">
    <property type="entry name" value="DExH-box ATP-dependent RNA helicase DExH11"/>
    <property type="match status" value="1"/>
</dbReference>
<dbReference type="EMBL" id="DF236973">
    <property type="protein sequence ID" value="GAQ79071.1"/>
    <property type="molecule type" value="Genomic_DNA"/>
</dbReference>
<reference evidence="11 12" key="1">
    <citation type="journal article" date="2014" name="Nat. Commun.">
        <title>Klebsormidium flaccidum genome reveals primary factors for plant terrestrial adaptation.</title>
        <authorList>
            <person name="Hori K."/>
            <person name="Maruyama F."/>
            <person name="Fujisawa T."/>
            <person name="Togashi T."/>
            <person name="Yamamoto N."/>
            <person name="Seo M."/>
            <person name="Sato S."/>
            <person name="Yamada T."/>
            <person name="Mori H."/>
            <person name="Tajima N."/>
            <person name="Moriyama T."/>
            <person name="Ikeuchi M."/>
            <person name="Watanabe M."/>
            <person name="Wada H."/>
            <person name="Kobayashi K."/>
            <person name="Saito M."/>
            <person name="Masuda T."/>
            <person name="Sasaki-Sekimoto Y."/>
            <person name="Mashiguchi K."/>
            <person name="Awai K."/>
            <person name="Shimojima M."/>
            <person name="Masuda S."/>
            <person name="Iwai M."/>
            <person name="Nobusawa T."/>
            <person name="Narise T."/>
            <person name="Kondo S."/>
            <person name="Saito H."/>
            <person name="Sato R."/>
            <person name="Murakawa M."/>
            <person name="Ihara Y."/>
            <person name="Oshima-Yamada Y."/>
            <person name="Ohtaka K."/>
            <person name="Satoh M."/>
            <person name="Sonobe K."/>
            <person name="Ishii M."/>
            <person name="Ohtani R."/>
            <person name="Kanamori-Sato M."/>
            <person name="Honoki R."/>
            <person name="Miyazaki D."/>
            <person name="Mochizuki H."/>
            <person name="Umetsu J."/>
            <person name="Higashi K."/>
            <person name="Shibata D."/>
            <person name="Kamiya Y."/>
            <person name="Sato N."/>
            <person name="Nakamura Y."/>
            <person name="Tabata S."/>
            <person name="Ida S."/>
            <person name="Kurokawa K."/>
            <person name="Ohta H."/>
        </authorList>
    </citation>
    <scope>NUCLEOTIDE SEQUENCE [LARGE SCALE GENOMIC DNA]</scope>
    <source>
        <strain evidence="11 12">NIES-2285</strain>
    </source>
</reference>
<dbReference type="InterPro" id="IPR027417">
    <property type="entry name" value="P-loop_NTPase"/>
</dbReference>
<dbReference type="GO" id="GO:0003723">
    <property type="term" value="F:RNA binding"/>
    <property type="evidence" value="ECO:0007669"/>
    <property type="project" value="UniProtKB-KW"/>
</dbReference>
<feature type="region of interest" description="Disordered" evidence="8">
    <location>
        <begin position="574"/>
        <end position="642"/>
    </location>
</feature>
<comment type="subcellular location">
    <subcellularLocation>
        <location evidence="1">Cytoplasm</location>
    </subcellularLocation>
</comment>
<dbReference type="GO" id="GO:0055087">
    <property type="term" value="C:Ski complex"/>
    <property type="evidence" value="ECO:0000318"/>
    <property type="project" value="GO_Central"/>
</dbReference>
<keyword evidence="4" id="KW-0378">Hydrolase</keyword>
<organism evidence="11 12">
    <name type="scientific">Klebsormidium nitens</name>
    <name type="common">Green alga</name>
    <name type="synonym">Ulothrix nitens</name>
    <dbReference type="NCBI Taxonomy" id="105231"/>
    <lineage>
        <taxon>Eukaryota</taxon>
        <taxon>Viridiplantae</taxon>
        <taxon>Streptophyta</taxon>
        <taxon>Klebsormidiophyceae</taxon>
        <taxon>Klebsormidiales</taxon>
        <taxon>Klebsormidiaceae</taxon>
        <taxon>Klebsormidium</taxon>
    </lineage>
</organism>
<dbReference type="SUPFAM" id="SSF52540">
    <property type="entry name" value="P-loop containing nucleoside triphosphate hydrolases"/>
    <property type="match status" value="1"/>
</dbReference>
<evidence type="ECO:0000313" key="12">
    <source>
        <dbReference type="Proteomes" id="UP000054558"/>
    </source>
</evidence>
<dbReference type="InterPro" id="IPR050699">
    <property type="entry name" value="RNA-DNA_Helicase"/>
</dbReference>
<dbReference type="SMART" id="SM00487">
    <property type="entry name" value="DEXDc"/>
    <property type="match status" value="1"/>
</dbReference>
<evidence type="ECO:0000256" key="5">
    <source>
        <dbReference type="ARBA" id="ARBA00022806"/>
    </source>
</evidence>
<evidence type="ECO:0000256" key="7">
    <source>
        <dbReference type="ARBA" id="ARBA00022884"/>
    </source>
</evidence>
<dbReference type="GO" id="GO:0070478">
    <property type="term" value="P:nuclear-transcribed mRNA catabolic process, 3'-5' exonucleolytic nonsense-mediated decay"/>
    <property type="evidence" value="ECO:0000318"/>
    <property type="project" value="GO_Central"/>
</dbReference>
<dbReference type="SMART" id="SM01142">
    <property type="entry name" value="DSHCT"/>
    <property type="match status" value="1"/>
</dbReference>
<gene>
    <name evidence="11" type="ORF">KFL_000240010</name>
</gene>
<dbReference type="GO" id="GO:0005524">
    <property type="term" value="F:ATP binding"/>
    <property type="evidence" value="ECO:0007669"/>
    <property type="project" value="UniProtKB-KW"/>
</dbReference>
<feature type="region of interest" description="Disordered" evidence="8">
    <location>
        <begin position="267"/>
        <end position="301"/>
    </location>
</feature>
<dbReference type="PANTHER" id="PTHR12131">
    <property type="entry name" value="ATP-DEPENDENT RNA AND DNA HELICASE"/>
    <property type="match status" value="1"/>
</dbReference>
<dbReference type="FunFam" id="1.10.3380.30:FF:000001">
    <property type="entry name" value="Ski2 ATP-dependent RNA helicase"/>
    <property type="match status" value="1"/>
</dbReference>
<dbReference type="GO" id="GO:0016787">
    <property type="term" value="F:hydrolase activity"/>
    <property type="evidence" value="ECO:0007669"/>
    <property type="project" value="UniProtKB-KW"/>
</dbReference>
<evidence type="ECO:0000259" key="10">
    <source>
        <dbReference type="PROSITE" id="PS51194"/>
    </source>
</evidence>
<evidence type="ECO:0000256" key="8">
    <source>
        <dbReference type="SAM" id="MobiDB-lite"/>
    </source>
</evidence>
<dbReference type="InterPro" id="IPR048392">
    <property type="entry name" value="MTR4-like_stalk"/>
</dbReference>
<dbReference type="OMA" id="DHVNIIM"/>
<dbReference type="PANTHER" id="PTHR12131:SF24">
    <property type="entry name" value="DEXH-BOX ATP-DEPENDENT RNA HELICASE DEXH11"/>
    <property type="match status" value="1"/>
</dbReference>
<proteinExistence type="predicted"/>
<dbReference type="InterPro" id="IPR040801">
    <property type="entry name" value="Ski2_N"/>
</dbReference>
<feature type="domain" description="Helicase C-terminal" evidence="10">
    <location>
        <begin position="681"/>
        <end position="851"/>
    </location>
</feature>
<dbReference type="InterPro" id="IPR014001">
    <property type="entry name" value="Helicase_ATP-bd"/>
</dbReference>
<feature type="compositionally biased region" description="Pro residues" evidence="8">
    <location>
        <begin position="985"/>
        <end position="1002"/>
    </location>
</feature>
<dbReference type="FunFam" id="3.40.50.300:FF:000354">
    <property type="entry name" value="ATP-dependent RNA helicase SKI2"/>
    <property type="match status" value="1"/>
</dbReference>
<dbReference type="Pfam" id="PF17911">
    <property type="entry name" value="Ski2_N"/>
    <property type="match status" value="1"/>
</dbReference>
<dbReference type="PROSITE" id="PS51192">
    <property type="entry name" value="HELICASE_ATP_BIND_1"/>
    <property type="match status" value="1"/>
</dbReference>
<dbReference type="Pfam" id="PF00270">
    <property type="entry name" value="DEAD"/>
    <property type="match status" value="1"/>
</dbReference>
<feature type="compositionally biased region" description="Gly residues" evidence="8">
    <location>
        <begin position="590"/>
        <end position="642"/>
    </location>
</feature>
<keyword evidence="2" id="KW-0963">Cytoplasm</keyword>
<dbReference type="Gene3D" id="3.40.50.300">
    <property type="entry name" value="P-loop containing nucleotide triphosphate hydrolases"/>
    <property type="match status" value="2"/>
</dbReference>
<dbReference type="InterPro" id="IPR011545">
    <property type="entry name" value="DEAD/DEAH_box_helicase_dom"/>
</dbReference>
<feature type="region of interest" description="Disordered" evidence="8">
    <location>
        <begin position="952"/>
        <end position="1017"/>
    </location>
</feature>
<evidence type="ECO:0000256" key="2">
    <source>
        <dbReference type="ARBA" id="ARBA00022490"/>
    </source>
</evidence>
<dbReference type="STRING" id="105231.A0A1Y1HQ11"/>
<dbReference type="CDD" id="cd18795">
    <property type="entry name" value="SF2_C_Ski2"/>
    <property type="match status" value="1"/>
</dbReference>
<dbReference type="InterPro" id="IPR001650">
    <property type="entry name" value="Helicase_C-like"/>
</dbReference>
<keyword evidence="7" id="KW-0694">RNA-binding</keyword>
<dbReference type="Pfam" id="PF08148">
    <property type="entry name" value="DSHCT"/>
    <property type="match status" value="1"/>
</dbReference>
<dbReference type="OrthoDB" id="64767at2759"/>
<evidence type="ECO:0000256" key="4">
    <source>
        <dbReference type="ARBA" id="ARBA00022801"/>
    </source>
</evidence>
<dbReference type="GO" id="GO:0003724">
    <property type="term" value="F:RNA helicase activity"/>
    <property type="evidence" value="ECO:0000318"/>
    <property type="project" value="GO_Central"/>
</dbReference>
<evidence type="ECO:0000256" key="6">
    <source>
        <dbReference type="ARBA" id="ARBA00022840"/>
    </source>
</evidence>
<dbReference type="InterPro" id="IPR012961">
    <property type="entry name" value="Ski2/MTR4_C"/>
</dbReference>
<evidence type="ECO:0000256" key="1">
    <source>
        <dbReference type="ARBA" id="ARBA00004496"/>
    </source>
</evidence>
<keyword evidence="5 11" id="KW-0347">Helicase</keyword>